<dbReference type="Proteomes" id="UP000790709">
    <property type="component" value="Unassembled WGS sequence"/>
</dbReference>
<evidence type="ECO:0000313" key="2">
    <source>
        <dbReference type="Proteomes" id="UP000790709"/>
    </source>
</evidence>
<name>A0ACB8BKK3_9AGAM</name>
<proteinExistence type="predicted"/>
<protein>
    <submittedName>
        <fullName evidence="1">Uncharacterized protein</fullName>
    </submittedName>
</protein>
<evidence type="ECO:0000313" key="1">
    <source>
        <dbReference type="EMBL" id="KAH7926421.1"/>
    </source>
</evidence>
<accession>A0ACB8BKK3</accession>
<dbReference type="EMBL" id="MU266383">
    <property type="protein sequence ID" value="KAH7926421.1"/>
    <property type="molecule type" value="Genomic_DNA"/>
</dbReference>
<reference evidence="1" key="1">
    <citation type="journal article" date="2021" name="New Phytol.">
        <title>Evolutionary innovations through gain and loss of genes in the ectomycorrhizal Boletales.</title>
        <authorList>
            <person name="Wu G."/>
            <person name="Miyauchi S."/>
            <person name="Morin E."/>
            <person name="Kuo A."/>
            <person name="Drula E."/>
            <person name="Varga T."/>
            <person name="Kohler A."/>
            <person name="Feng B."/>
            <person name="Cao Y."/>
            <person name="Lipzen A."/>
            <person name="Daum C."/>
            <person name="Hundley H."/>
            <person name="Pangilinan J."/>
            <person name="Johnson J."/>
            <person name="Barry K."/>
            <person name="LaButti K."/>
            <person name="Ng V."/>
            <person name="Ahrendt S."/>
            <person name="Min B."/>
            <person name="Choi I.G."/>
            <person name="Park H."/>
            <person name="Plett J.M."/>
            <person name="Magnuson J."/>
            <person name="Spatafora J.W."/>
            <person name="Nagy L.G."/>
            <person name="Henrissat B."/>
            <person name="Grigoriev I.V."/>
            <person name="Yang Z.L."/>
            <person name="Xu J."/>
            <person name="Martin F.M."/>
        </authorList>
    </citation>
    <scope>NUCLEOTIDE SEQUENCE</scope>
    <source>
        <strain evidence="1">KUC20120723A-06</strain>
    </source>
</reference>
<organism evidence="1 2">
    <name type="scientific">Leucogyrophana mollusca</name>
    <dbReference type="NCBI Taxonomy" id="85980"/>
    <lineage>
        <taxon>Eukaryota</taxon>
        <taxon>Fungi</taxon>
        <taxon>Dikarya</taxon>
        <taxon>Basidiomycota</taxon>
        <taxon>Agaricomycotina</taxon>
        <taxon>Agaricomycetes</taxon>
        <taxon>Agaricomycetidae</taxon>
        <taxon>Boletales</taxon>
        <taxon>Boletales incertae sedis</taxon>
        <taxon>Leucogyrophana</taxon>
    </lineage>
</organism>
<keyword evidence="2" id="KW-1185">Reference proteome</keyword>
<comment type="caution">
    <text evidence="1">The sequence shown here is derived from an EMBL/GenBank/DDBJ whole genome shotgun (WGS) entry which is preliminary data.</text>
</comment>
<sequence>MAMLQTSYYPLPIAANGLFPPRSPPPFNTRSGYSPRSTGLASDRHTPIAIPTVPFTDSPQEPTNSETEVSLTRHTDLWFTDGSIVFKAENTLFRVHKSQLSRHSPFFHDLFSLPQPTDEAGSSSSSTRSVVLEIDSSGDIEGCSVLRLHDSAQDVANLLTALYDGPNFGDNGPADFQTVSGILRLATKYLVDSLRAKALAHLGTAWPSTLKGWDAREDVARADELQTGPSAASIYPSPIAVINLAREVNAPTLLPSAFYDLSRYHYSQIFDQSDDSEGPVFSLPLSALDMQRLVLGKEAAQHAITTLIQSMGSHAHPLHAQSHGLHPHSHSHSHRTCKKDFTELVALATQHYLFDRERGCTDPLYVAEELGQPLYELGQPLAIEEHGRLGETRRGSELSECEACARTLEMWAARERERMWKMIPLWFRIDL</sequence>
<gene>
    <name evidence="1" type="ORF">BV22DRAFT_1111714</name>
</gene>